<dbReference type="STRING" id="34508.A0A4U5LZZ9"/>
<dbReference type="AlphaFoldDB" id="A0A4U5LZZ9"/>
<feature type="compositionally biased region" description="Basic and acidic residues" evidence="1">
    <location>
        <begin position="167"/>
        <end position="178"/>
    </location>
</feature>
<evidence type="ECO:0000313" key="4">
    <source>
        <dbReference type="Proteomes" id="UP000298663"/>
    </source>
</evidence>
<feature type="compositionally biased region" description="Polar residues" evidence="1">
    <location>
        <begin position="371"/>
        <end position="383"/>
    </location>
</feature>
<feature type="compositionally biased region" description="Polar residues" evidence="1">
    <location>
        <begin position="508"/>
        <end position="530"/>
    </location>
</feature>
<feature type="chain" id="PRO_5020487125" evidence="2">
    <location>
        <begin position="25"/>
        <end position="692"/>
    </location>
</feature>
<reference evidence="3 4" key="1">
    <citation type="journal article" date="2015" name="Genome Biol.">
        <title>Comparative genomics of Steinernema reveals deeply conserved gene regulatory networks.</title>
        <authorList>
            <person name="Dillman A.R."/>
            <person name="Macchietto M."/>
            <person name="Porter C.F."/>
            <person name="Rogers A."/>
            <person name="Williams B."/>
            <person name="Antoshechkin I."/>
            <person name="Lee M.M."/>
            <person name="Goodwin Z."/>
            <person name="Lu X."/>
            <person name="Lewis E.E."/>
            <person name="Goodrich-Blair H."/>
            <person name="Stock S.P."/>
            <person name="Adams B.J."/>
            <person name="Sternberg P.W."/>
            <person name="Mortazavi A."/>
        </authorList>
    </citation>
    <scope>NUCLEOTIDE SEQUENCE [LARGE SCALE GENOMIC DNA]</scope>
    <source>
        <strain evidence="3 4">ALL</strain>
    </source>
</reference>
<reference evidence="3 4" key="2">
    <citation type="journal article" date="2019" name="G3 (Bethesda)">
        <title>Hybrid Assembly of the Genome of the Entomopathogenic Nematode Steinernema carpocapsae Identifies the X-Chromosome.</title>
        <authorList>
            <person name="Serra L."/>
            <person name="Macchietto M."/>
            <person name="Macias-Munoz A."/>
            <person name="McGill C.J."/>
            <person name="Rodriguez I.M."/>
            <person name="Rodriguez B."/>
            <person name="Murad R."/>
            <person name="Mortazavi A."/>
        </authorList>
    </citation>
    <scope>NUCLEOTIDE SEQUENCE [LARGE SCALE GENOMIC DNA]</scope>
    <source>
        <strain evidence="3 4">ALL</strain>
    </source>
</reference>
<evidence type="ECO:0000313" key="3">
    <source>
        <dbReference type="EMBL" id="TKR61533.1"/>
    </source>
</evidence>
<gene>
    <name evidence="3" type="ORF">L596_028631</name>
</gene>
<feature type="region of interest" description="Disordered" evidence="1">
    <location>
        <begin position="250"/>
        <end position="540"/>
    </location>
</feature>
<accession>A0A4U5LZZ9</accession>
<feature type="region of interest" description="Disordered" evidence="1">
    <location>
        <begin position="671"/>
        <end position="692"/>
    </location>
</feature>
<evidence type="ECO:0000256" key="1">
    <source>
        <dbReference type="SAM" id="MobiDB-lite"/>
    </source>
</evidence>
<feature type="compositionally biased region" description="Basic and acidic residues" evidence="1">
    <location>
        <begin position="422"/>
        <end position="434"/>
    </location>
</feature>
<feature type="compositionally biased region" description="Low complexity" evidence="1">
    <location>
        <begin position="438"/>
        <end position="457"/>
    </location>
</feature>
<sequence>MWLEILRAFAIAAISVSWWLTGGANQGKLEFDADASLMERMQAGKNNGQSGRERANKADSPAEMTQQDNTVSCSEATPSSKRQELSAPKKSKDPGKSTREEVQTKADELNDSTKRKSVKEMKRFKVETANEKNHSGMEEPSKRKAAARKMKTAVSTVVKGTKGILHTTKEGTKELFHHESKKKLKSGCEEKEKNKKQASPCKVSNSPLSEVSAMEDPQPVRLAPSASLPAIGCTTDKNMDYFSVPASPAVLTASTPTSPSPAKEEAYLPSPHKEAPPPEAHPPTPKKEAAPEIHIPFPRKEVSQEKDNLKTVEEPSVIATKKPKAAVKPSADNDQTVFEVVKDANPAVAKMEPSKRVKKKSRTSKPDEATQDTVKTLDEQTSVMPKKSKTQEQPSVDMDATVFEVVKDANPVIAKLERSKKKAADEASKMESKKSLSPKAADQAPPTPTAAVPSPKTKAPEKSQADDNDATEFERVKHARPAISKMVKKKSAEALKAKDVKDGEETTCVEQTSGASKSASTKLRKSTASPKTVEEKTEVTQRTTIQKKKKISRKVKKKKSAADEEETVFEKVSCEKKPAKTSMKKYKKLMEAHKDDDEPTQFEKIAVRRQPAKATMRVRKMEGGEDAKKAAEHPAGGQAELDGELLDAEGTDEDDEGAVDEAYVLTELEEVKTTDKSKEGKKADDLGEFSFW</sequence>
<organism evidence="3 4">
    <name type="scientific">Steinernema carpocapsae</name>
    <name type="common">Entomopathogenic nematode</name>
    <dbReference type="NCBI Taxonomy" id="34508"/>
    <lineage>
        <taxon>Eukaryota</taxon>
        <taxon>Metazoa</taxon>
        <taxon>Ecdysozoa</taxon>
        <taxon>Nematoda</taxon>
        <taxon>Chromadorea</taxon>
        <taxon>Rhabditida</taxon>
        <taxon>Tylenchina</taxon>
        <taxon>Panagrolaimomorpha</taxon>
        <taxon>Strongyloidoidea</taxon>
        <taxon>Steinernematidae</taxon>
        <taxon>Steinernema</taxon>
    </lineage>
</organism>
<protein>
    <submittedName>
        <fullName evidence="3">Uncharacterized protein</fullName>
    </submittedName>
</protein>
<keyword evidence="4" id="KW-1185">Reference proteome</keyword>
<feature type="compositionally biased region" description="Basic and acidic residues" evidence="1">
    <location>
        <begin position="298"/>
        <end position="313"/>
    </location>
</feature>
<feature type="compositionally biased region" description="Basic and acidic residues" evidence="1">
    <location>
        <begin position="90"/>
        <end position="142"/>
    </location>
</feature>
<feature type="region of interest" description="Disordered" evidence="1">
    <location>
        <begin position="43"/>
        <end position="217"/>
    </location>
</feature>
<evidence type="ECO:0000256" key="2">
    <source>
        <dbReference type="SAM" id="SignalP"/>
    </source>
</evidence>
<feature type="compositionally biased region" description="Basic and acidic residues" evidence="1">
    <location>
        <begin position="671"/>
        <end position="685"/>
    </location>
</feature>
<feature type="compositionally biased region" description="Basic and acidic residues" evidence="1">
    <location>
        <begin position="490"/>
        <end position="504"/>
    </location>
</feature>
<feature type="region of interest" description="Disordered" evidence="1">
    <location>
        <begin position="609"/>
        <end position="657"/>
    </location>
</feature>
<dbReference type="Proteomes" id="UP000298663">
    <property type="component" value="Unassembled WGS sequence"/>
</dbReference>
<dbReference type="EMBL" id="AZBU02000011">
    <property type="protein sequence ID" value="TKR61533.1"/>
    <property type="molecule type" value="Genomic_DNA"/>
</dbReference>
<feature type="compositionally biased region" description="Basic and acidic residues" evidence="1">
    <location>
        <begin position="619"/>
        <end position="632"/>
    </location>
</feature>
<proteinExistence type="predicted"/>
<comment type="caution">
    <text evidence="3">The sequence shown here is derived from an EMBL/GenBank/DDBJ whole genome shotgun (WGS) entry which is preliminary data.</text>
</comment>
<feature type="compositionally biased region" description="Basic and acidic residues" evidence="1">
    <location>
        <begin position="186"/>
        <end position="195"/>
    </location>
</feature>
<feature type="compositionally biased region" description="Polar residues" evidence="1">
    <location>
        <begin position="63"/>
        <end position="80"/>
    </location>
</feature>
<keyword evidence="2" id="KW-0732">Signal</keyword>
<feature type="compositionally biased region" description="Acidic residues" evidence="1">
    <location>
        <begin position="641"/>
        <end position="657"/>
    </location>
</feature>
<feature type="compositionally biased region" description="Basic and acidic residues" evidence="1">
    <location>
        <begin position="262"/>
        <end position="276"/>
    </location>
</feature>
<name>A0A4U5LZZ9_STECR</name>
<feature type="signal peptide" evidence="2">
    <location>
        <begin position="1"/>
        <end position="24"/>
    </location>
</feature>